<dbReference type="PIRSF" id="PIRSF018266">
    <property type="entry name" value="FecR"/>
    <property type="match status" value="1"/>
</dbReference>
<evidence type="ECO:0000313" key="4">
    <source>
        <dbReference type="Proteomes" id="UP000196082"/>
    </source>
</evidence>
<dbReference type="PANTHER" id="PTHR30273:SF2">
    <property type="entry name" value="PROTEIN FECR"/>
    <property type="match status" value="1"/>
</dbReference>
<comment type="caution">
    <text evidence="3">The sequence shown here is derived from an EMBL/GenBank/DDBJ whole genome shotgun (WGS) entry which is preliminary data.</text>
</comment>
<evidence type="ECO:0000313" key="3">
    <source>
        <dbReference type="EMBL" id="OUM26210.1"/>
    </source>
</evidence>
<dbReference type="Proteomes" id="UP000196082">
    <property type="component" value="Unassembled WGS sequence"/>
</dbReference>
<dbReference type="Pfam" id="PF04773">
    <property type="entry name" value="FecR"/>
    <property type="match status" value="1"/>
</dbReference>
<feature type="domain" description="FecR N-terminal" evidence="2">
    <location>
        <begin position="14"/>
        <end position="55"/>
    </location>
</feature>
<dbReference type="Gene3D" id="2.60.120.1440">
    <property type="match status" value="1"/>
</dbReference>
<proteinExistence type="predicted"/>
<gene>
    <name evidence="3" type="ORF">B8W72_23575</name>
</gene>
<evidence type="ECO:0000259" key="2">
    <source>
        <dbReference type="Pfam" id="PF16220"/>
    </source>
</evidence>
<name>A0A1Y3KQJ6_PSEPU</name>
<dbReference type="GO" id="GO:0016989">
    <property type="term" value="F:sigma factor antagonist activity"/>
    <property type="evidence" value="ECO:0007669"/>
    <property type="project" value="TreeGrafter"/>
</dbReference>
<dbReference type="PANTHER" id="PTHR30273">
    <property type="entry name" value="PERIPLASMIC SIGNAL SENSOR AND SIGMA FACTOR ACTIVATOR FECR-RELATED"/>
    <property type="match status" value="1"/>
</dbReference>
<dbReference type="EMBL" id="NFSB01000087">
    <property type="protein sequence ID" value="OUM26210.1"/>
    <property type="molecule type" value="Genomic_DNA"/>
</dbReference>
<dbReference type="AlphaFoldDB" id="A0A1Y3KQJ6"/>
<protein>
    <submittedName>
        <fullName evidence="3">Iron dicitrate transport regulator FecR</fullName>
    </submittedName>
</protein>
<accession>A0A1Y3KQJ6</accession>
<dbReference type="RefSeq" id="WP_086978108.1">
    <property type="nucleotide sequence ID" value="NZ_NFSB01000087.1"/>
</dbReference>
<feature type="domain" description="FecR protein" evidence="1">
    <location>
        <begin position="106"/>
        <end position="200"/>
    </location>
</feature>
<dbReference type="InterPro" id="IPR032623">
    <property type="entry name" value="FecR_N"/>
</dbReference>
<organism evidence="3 4">
    <name type="scientific">Pseudomonas putida</name>
    <name type="common">Arthrobacter siderocapsulatus</name>
    <dbReference type="NCBI Taxonomy" id="303"/>
    <lineage>
        <taxon>Bacteria</taxon>
        <taxon>Pseudomonadati</taxon>
        <taxon>Pseudomonadota</taxon>
        <taxon>Gammaproteobacteria</taxon>
        <taxon>Pseudomonadales</taxon>
        <taxon>Pseudomonadaceae</taxon>
        <taxon>Pseudomonas</taxon>
    </lineage>
</organism>
<dbReference type="Pfam" id="PF16220">
    <property type="entry name" value="DUF4880"/>
    <property type="match status" value="1"/>
</dbReference>
<sequence length="313" mass="34584">MPSQQPRITPEVARQAANWHMLMLDEAVSPAQRAACSRWRAAAPEHERAWQKALRVQAQLGLLPQQLAMGTLNRERRQAMKQMLALAIIAPLGYVGYRQLAPQGAYATDVGQHKQLTLADGTLLDMNTDTAVEVDFDAHQRLISLRRGEVLVDSGPDTHSAAHRPLRVATAQGLMEALGTRFMVRQREGITQLAVFQGAVVVTPAGGPRQTLDAGQQLTFDARGQGAVTPAREQDSQWTRGQLVVDEMPLREFLNELGRYRPGWLRCQADAGHLLISGAFQLENTDAILAALPATLAVQVDYRTRYWVTVSKR</sequence>
<dbReference type="InterPro" id="IPR012373">
    <property type="entry name" value="Ferrdict_sens_TM"/>
</dbReference>
<reference evidence="3 4" key="1">
    <citation type="submission" date="2017-05" db="EMBL/GenBank/DDBJ databases">
        <title>Whole genome sequence of Pseudomonas putida isolate 1312 commercialized as a biostimulant.</title>
        <authorList>
            <person name="Crovadore J."/>
            <person name="Blanc P."/>
            <person name="Chablais R."/>
            <person name="Cochard B."/>
            <person name="Grizard D."/>
            <person name="Lefort F."/>
        </authorList>
    </citation>
    <scope>NUCLEOTIDE SEQUENCE [LARGE SCALE GENOMIC DNA]</scope>
    <source>
        <strain evidence="3 4">1312</strain>
    </source>
</reference>
<dbReference type="InterPro" id="IPR006860">
    <property type="entry name" value="FecR"/>
</dbReference>
<evidence type="ECO:0000259" key="1">
    <source>
        <dbReference type="Pfam" id="PF04773"/>
    </source>
</evidence>